<dbReference type="InterPro" id="IPR004117">
    <property type="entry name" value="7tm6_olfct_rcpt"/>
</dbReference>
<name>A0A6P7FW26_DIAVI</name>
<dbReference type="InParanoid" id="A0A6P7FW26"/>
<keyword evidence="8" id="KW-0675">Receptor</keyword>
<evidence type="ECO:0000256" key="9">
    <source>
        <dbReference type="ARBA" id="ARBA00023224"/>
    </source>
</evidence>
<evidence type="ECO:0000313" key="11">
    <source>
        <dbReference type="RefSeq" id="XP_028140611.1"/>
    </source>
</evidence>
<keyword evidence="5" id="KW-0552">Olfaction</keyword>
<dbReference type="GO" id="GO:0005549">
    <property type="term" value="F:odorant binding"/>
    <property type="evidence" value="ECO:0007669"/>
    <property type="project" value="InterPro"/>
</dbReference>
<evidence type="ECO:0000256" key="2">
    <source>
        <dbReference type="ARBA" id="ARBA00022475"/>
    </source>
</evidence>
<evidence type="ECO:0000256" key="8">
    <source>
        <dbReference type="ARBA" id="ARBA00023170"/>
    </source>
</evidence>
<evidence type="ECO:0000256" key="3">
    <source>
        <dbReference type="ARBA" id="ARBA00022606"/>
    </source>
</evidence>
<keyword evidence="10" id="KW-0732">Signal</keyword>
<evidence type="ECO:0000256" key="1">
    <source>
        <dbReference type="ARBA" id="ARBA00004651"/>
    </source>
</evidence>
<proteinExistence type="predicted"/>
<feature type="signal peptide" evidence="10">
    <location>
        <begin position="1"/>
        <end position="20"/>
    </location>
</feature>
<keyword evidence="7" id="KW-0472">Membrane</keyword>
<keyword evidence="4" id="KW-0812">Transmembrane</keyword>
<dbReference type="GO" id="GO:0005886">
    <property type="term" value="C:plasma membrane"/>
    <property type="evidence" value="ECO:0007669"/>
    <property type="project" value="UniProtKB-SubCell"/>
</dbReference>
<sequence length="93" mass="10386">MLYMVVMTLQLTMYCMFGNAVTNEAKEVPYSIFECDWLTADRDFKKSCILTMVRAGKPLVFTAGKFVSLTFETSLCVIKGAYSAFAVLKNTGN</sequence>
<keyword evidence="3" id="KW-0716">Sensory transduction</keyword>
<evidence type="ECO:0000256" key="4">
    <source>
        <dbReference type="ARBA" id="ARBA00022692"/>
    </source>
</evidence>
<evidence type="ECO:0000256" key="7">
    <source>
        <dbReference type="ARBA" id="ARBA00023136"/>
    </source>
</evidence>
<dbReference type="GO" id="GO:0004984">
    <property type="term" value="F:olfactory receptor activity"/>
    <property type="evidence" value="ECO:0007669"/>
    <property type="project" value="InterPro"/>
</dbReference>
<organism evidence="11">
    <name type="scientific">Diabrotica virgifera virgifera</name>
    <name type="common">western corn rootworm</name>
    <dbReference type="NCBI Taxonomy" id="50390"/>
    <lineage>
        <taxon>Eukaryota</taxon>
        <taxon>Metazoa</taxon>
        <taxon>Ecdysozoa</taxon>
        <taxon>Arthropoda</taxon>
        <taxon>Hexapoda</taxon>
        <taxon>Insecta</taxon>
        <taxon>Pterygota</taxon>
        <taxon>Neoptera</taxon>
        <taxon>Endopterygota</taxon>
        <taxon>Coleoptera</taxon>
        <taxon>Polyphaga</taxon>
        <taxon>Cucujiformia</taxon>
        <taxon>Chrysomeloidea</taxon>
        <taxon>Chrysomelidae</taxon>
        <taxon>Galerucinae</taxon>
        <taxon>Diabroticina</taxon>
        <taxon>Diabroticites</taxon>
        <taxon>Diabrotica</taxon>
    </lineage>
</organism>
<evidence type="ECO:0000256" key="5">
    <source>
        <dbReference type="ARBA" id="ARBA00022725"/>
    </source>
</evidence>
<dbReference type="PANTHER" id="PTHR21137">
    <property type="entry name" value="ODORANT RECEPTOR"/>
    <property type="match status" value="1"/>
</dbReference>
<evidence type="ECO:0000256" key="6">
    <source>
        <dbReference type="ARBA" id="ARBA00022989"/>
    </source>
</evidence>
<keyword evidence="2" id="KW-1003">Cell membrane</keyword>
<comment type="subcellular location">
    <subcellularLocation>
        <location evidence="1">Cell membrane</location>
        <topology evidence="1">Multi-pass membrane protein</topology>
    </subcellularLocation>
</comment>
<keyword evidence="6" id="KW-1133">Transmembrane helix</keyword>
<gene>
    <name evidence="11" type="primary">LOC114334706</name>
</gene>
<dbReference type="GO" id="GO:0007165">
    <property type="term" value="P:signal transduction"/>
    <property type="evidence" value="ECO:0007669"/>
    <property type="project" value="UniProtKB-KW"/>
</dbReference>
<accession>A0A6P7FW26</accession>
<keyword evidence="9" id="KW-0807">Transducer</keyword>
<dbReference type="RefSeq" id="XP_028140611.1">
    <property type="nucleotide sequence ID" value="XM_028284810.1"/>
</dbReference>
<feature type="chain" id="PRO_5028055884" evidence="10">
    <location>
        <begin position="21"/>
        <end position="93"/>
    </location>
</feature>
<evidence type="ECO:0000256" key="10">
    <source>
        <dbReference type="SAM" id="SignalP"/>
    </source>
</evidence>
<dbReference type="AlphaFoldDB" id="A0A6P7FW26"/>
<reference evidence="11" key="1">
    <citation type="submission" date="2025-08" db="UniProtKB">
        <authorList>
            <consortium name="RefSeq"/>
        </authorList>
    </citation>
    <scope>IDENTIFICATION</scope>
    <source>
        <tissue evidence="11">Whole insect</tissue>
    </source>
</reference>
<dbReference type="Pfam" id="PF02949">
    <property type="entry name" value="7tm_6"/>
    <property type="match status" value="1"/>
</dbReference>
<dbReference type="PANTHER" id="PTHR21137:SF35">
    <property type="entry name" value="ODORANT RECEPTOR 19A-RELATED"/>
    <property type="match status" value="1"/>
</dbReference>
<protein>
    <submittedName>
        <fullName evidence="11">Odorant receptor 22b-like</fullName>
    </submittedName>
</protein>